<keyword evidence="1" id="KW-0347">Helicase</keyword>
<proteinExistence type="predicted"/>
<dbReference type="SUPFAM" id="SSF46785">
    <property type="entry name" value="Winged helix' DNA-binding domain"/>
    <property type="match status" value="1"/>
</dbReference>
<accession>A0A2M9XZE9</accession>
<keyword evidence="2" id="KW-1185">Reference proteome</keyword>
<dbReference type="OrthoDB" id="339259at2"/>
<evidence type="ECO:0000313" key="1">
    <source>
        <dbReference type="EMBL" id="TGK96916.1"/>
    </source>
</evidence>
<comment type="caution">
    <text evidence="1">The sequence shown here is derived from an EMBL/GenBank/DDBJ whole genome shotgun (WGS) entry which is preliminary data.</text>
</comment>
<keyword evidence="1" id="KW-0378">Hydrolase</keyword>
<dbReference type="Proteomes" id="UP000297891">
    <property type="component" value="Unassembled WGS sequence"/>
</dbReference>
<dbReference type="GO" id="GO:0004386">
    <property type="term" value="F:helicase activity"/>
    <property type="evidence" value="ECO:0007669"/>
    <property type="project" value="UniProtKB-KW"/>
</dbReference>
<organism evidence="1 2">
    <name type="scientific">Leptospira brenneri</name>
    <dbReference type="NCBI Taxonomy" id="2023182"/>
    <lineage>
        <taxon>Bacteria</taxon>
        <taxon>Pseudomonadati</taxon>
        <taxon>Spirochaetota</taxon>
        <taxon>Spirochaetia</taxon>
        <taxon>Leptospirales</taxon>
        <taxon>Leptospiraceae</taxon>
        <taxon>Leptospira</taxon>
    </lineage>
</organism>
<protein>
    <submittedName>
        <fullName evidence="1">Helicase</fullName>
    </submittedName>
</protein>
<keyword evidence="1" id="KW-0547">Nucleotide-binding</keyword>
<reference evidence="1" key="1">
    <citation type="journal article" date="2019" name="PLoS Negl. Trop. Dis.">
        <title>Revisiting the worldwide diversity of Leptospira species in the environment.</title>
        <authorList>
            <person name="Vincent A.T."/>
            <person name="Schiettekatte O."/>
            <person name="Bourhy P."/>
            <person name="Veyrier F.J."/>
            <person name="Picardeau M."/>
        </authorList>
    </citation>
    <scope>NUCLEOTIDE SEQUENCE [LARGE SCALE GENOMIC DNA]</scope>
    <source>
        <strain evidence="1">201800277</strain>
    </source>
</reference>
<dbReference type="AlphaFoldDB" id="A0A2M9XZE9"/>
<sequence length="666" mass="77027">MSQETVLYQELEKLDLNEIKKIASLWNIQKIPGKDKKSTILGLMEIFQDEFYLKGVLEKFTPLQVNILTSILKNKGVMTLGEISRKVNIPPINVEMELNVLRKYYLLYQRKNRERLTNNLDKYHTYDEYLRLIKVETNPKGEKFKFSIEKALHKATLAELPEEWKEAVGAKKGEHIESFLKNALEQEFLQKLIEGLSDFDKDILHQIYIHGGVIEADTIRNYITVNRGKFEQTIPHLTSLYLVRDLYYVEDKFIRVIVIPKEILDHLQFSPILPPVKKGTRVRQEKISANGLDFFLNVKKLISYISRKGLNLAKSGKIKQADHKRTETELLSPDIEIFPEKSQVYQIELILPILKLLGYVDIKGENVILIQETDEFLKKDIFEIMKLVIHEVNEARTRRLNPAEVFTATEVPFYEKGILDKTVKLIMAHGKINTSVIFSHIIRDHLVFSPTFQIKTYEEDLADLRKEIISAIFYLQLFGLIEVEYPQRNLSLSELGAHYFNHEALVTVTEKGGITINPDFSIIAFPDRVSLNGIHLLKAFCELKDYDRVYTFLLTKDSFQLGILLGYDKETFVHFLRESSKADLAQNLLFLLDDWGNNLPIVTITEDSVLLRTKDSQVMELLLGQIKGKKFVLEEVSPTGIIIEKSKVMEVIAIAEKLNMIIRLNR</sequence>
<keyword evidence="1" id="KW-0067">ATP-binding</keyword>
<gene>
    <name evidence="1" type="ORF">EHQ30_10090</name>
</gene>
<dbReference type="RefSeq" id="WP_100791355.1">
    <property type="nucleotide sequence ID" value="NZ_NPDQ01000006.1"/>
</dbReference>
<name>A0A2M9XZE9_9LEPT</name>
<evidence type="ECO:0000313" key="2">
    <source>
        <dbReference type="Proteomes" id="UP000297891"/>
    </source>
</evidence>
<dbReference type="InterPro" id="IPR036390">
    <property type="entry name" value="WH_DNA-bd_sf"/>
</dbReference>
<dbReference type="EMBL" id="RQFP01000001">
    <property type="protein sequence ID" value="TGK96916.1"/>
    <property type="molecule type" value="Genomic_DNA"/>
</dbReference>